<feature type="domain" description="Hydroxymethylglutaryl-coenzyme A synthase C-terminal" evidence="6">
    <location>
        <begin position="258"/>
        <end position="354"/>
    </location>
</feature>
<dbReference type="PANTHER" id="PTHR43323:SF2">
    <property type="entry name" value="HYDROXYMETHYLGLUTARYL-COA SYNTHASE"/>
    <property type="match status" value="1"/>
</dbReference>
<dbReference type="Pfam" id="PF01154">
    <property type="entry name" value="HMG_CoA_synt_N"/>
    <property type="match status" value="1"/>
</dbReference>
<feature type="binding site" evidence="4">
    <location>
        <position position="244"/>
    </location>
    <ligand>
        <name>(3S)-3-hydroxy-3-methylglutaryl-CoA</name>
        <dbReference type="ChEBI" id="CHEBI:43074"/>
    </ligand>
</feature>
<sequence length="390" mass="42461">MTMKIGIDRLGLYSPNYYVDLAELAVARGVDPNKFIIGIGQSEQAVPPAAEDVVTMGANAASEFIDDIDKSQLGLVILGTETGIDSSKSGAVIIQRLLDLPRHVRTYEIKQACYGGTAGLMTARDYVAAHPDRTALVIAADIARYGLASGGEVTQGAGAVAMLISANPHIMTVEDDSAFLSADIMDFWRPVYTDLALAKGKYSTEKYIEFFQQAWAEYKRNTGLDLKDFAAINCHLPYTKMGMKALKTVLPDADAADQDRLNANYALSTNYSRRIGNIYTGSLYLALLSLLENAATLTAGDRIGMFSYGSGAVGEFYSGYLQADYRDYLNGAAHKAYLDQRVKLSVADYEAMFNSKLPYAPDDVVTDAALTTGKFRLAGVKDQERQYVRL</sequence>
<reference evidence="7 8" key="1">
    <citation type="journal article" date="2015" name="Genome Announc.">
        <title>Expanding the biotechnology potential of lactobacilli through comparative genomics of 213 strains and associated genera.</title>
        <authorList>
            <person name="Sun Z."/>
            <person name="Harris H.M."/>
            <person name="McCann A."/>
            <person name="Guo C."/>
            <person name="Argimon S."/>
            <person name="Zhang W."/>
            <person name="Yang X."/>
            <person name="Jeffery I.B."/>
            <person name="Cooney J.C."/>
            <person name="Kagawa T.F."/>
            <person name="Liu W."/>
            <person name="Song Y."/>
            <person name="Salvetti E."/>
            <person name="Wrobel A."/>
            <person name="Rasinkangas P."/>
            <person name="Parkhill J."/>
            <person name="Rea M.C."/>
            <person name="O'Sullivan O."/>
            <person name="Ritari J."/>
            <person name="Douillard F.P."/>
            <person name="Paul Ross R."/>
            <person name="Yang R."/>
            <person name="Briner A.E."/>
            <person name="Felis G.E."/>
            <person name="de Vos W.M."/>
            <person name="Barrangou R."/>
            <person name="Klaenhammer T.R."/>
            <person name="Caufield P.W."/>
            <person name="Cui Y."/>
            <person name="Zhang H."/>
            <person name="O'Toole P.W."/>
        </authorList>
    </citation>
    <scope>NUCLEOTIDE SEQUENCE [LARGE SCALE GENOMIC DNA]</scope>
    <source>
        <strain evidence="7 8">DSM 20505</strain>
    </source>
</reference>
<name>A0A0R1ZS67_9LACO</name>
<evidence type="ECO:0000259" key="6">
    <source>
        <dbReference type="Pfam" id="PF08540"/>
    </source>
</evidence>
<dbReference type="InterPro" id="IPR013746">
    <property type="entry name" value="HMG_CoA_synt_C_dom"/>
</dbReference>
<evidence type="ECO:0000256" key="3">
    <source>
        <dbReference type="PIRSR" id="PIRSR611554-1"/>
    </source>
</evidence>
<keyword evidence="8" id="KW-1185">Reference proteome</keyword>
<evidence type="ECO:0000256" key="2">
    <source>
        <dbReference type="ARBA" id="ARBA00022679"/>
    </source>
</evidence>
<feature type="active site" description="Proton donor/acceptor" evidence="3">
    <location>
        <position position="235"/>
    </location>
</feature>
<dbReference type="PATRIC" id="fig|1291052.5.peg.2328"/>
<feature type="binding site" evidence="4">
    <location>
        <position position="145"/>
    </location>
    <ligand>
        <name>(3S)-3-hydroxy-3-methylglutaryl-CoA</name>
        <dbReference type="ChEBI" id="CHEBI:43074"/>
    </ligand>
</feature>
<feature type="binding site" evidence="4">
    <location>
        <position position="150"/>
    </location>
    <ligand>
        <name>substrate</name>
    </ligand>
</feature>
<dbReference type="GO" id="GO:0004421">
    <property type="term" value="F:hydroxymethylglutaryl-CoA synthase activity"/>
    <property type="evidence" value="ECO:0007669"/>
    <property type="project" value="InterPro"/>
</dbReference>
<evidence type="ECO:0000256" key="4">
    <source>
        <dbReference type="PIRSR" id="PIRSR611554-2"/>
    </source>
</evidence>
<dbReference type="AlphaFoldDB" id="A0A0R1ZS67"/>
<evidence type="ECO:0000313" key="7">
    <source>
        <dbReference type="EMBL" id="KRM54843.1"/>
    </source>
</evidence>
<dbReference type="InterPro" id="IPR011554">
    <property type="entry name" value="HMG_CoA_synthase_prok"/>
</dbReference>
<evidence type="ECO:0000256" key="1">
    <source>
        <dbReference type="ARBA" id="ARBA00007061"/>
    </source>
</evidence>
<feature type="binding site" evidence="4">
    <location>
        <position position="277"/>
    </location>
    <ligand>
        <name>(3S)-3-hydroxy-3-methylglutaryl-CoA</name>
        <dbReference type="ChEBI" id="CHEBI:43074"/>
    </ligand>
</feature>
<dbReference type="EMBL" id="AYYO01000044">
    <property type="protein sequence ID" value="KRM54843.1"/>
    <property type="molecule type" value="Genomic_DNA"/>
</dbReference>
<protein>
    <submittedName>
        <fullName evidence="7">Hydroxymethylglutaryl-CoA synthase</fullName>
    </submittedName>
</protein>
<dbReference type="STRING" id="1291052.FC18_GL002260"/>
<dbReference type="PANTHER" id="PTHR43323">
    <property type="entry name" value="3-HYDROXY-3-METHYLGLUTARYL COENZYME A SYNTHASE"/>
    <property type="match status" value="1"/>
</dbReference>
<keyword evidence="2" id="KW-0808">Transferase</keyword>
<proteinExistence type="inferred from homology"/>
<dbReference type="InterPro" id="IPR016039">
    <property type="entry name" value="Thiolase-like"/>
</dbReference>
<dbReference type="Pfam" id="PF08540">
    <property type="entry name" value="HMG_CoA_synt_C"/>
    <property type="match status" value="1"/>
</dbReference>
<evidence type="ECO:0000313" key="8">
    <source>
        <dbReference type="Proteomes" id="UP000051679"/>
    </source>
</evidence>
<dbReference type="Gene3D" id="3.40.47.10">
    <property type="match status" value="2"/>
</dbReference>
<dbReference type="CDD" id="cd00827">
    <property type="entry name" value="init_cond_enzymes"/>
    <property type="match status" value="1"/>
</dbReference>
<feature type="binding site" evidence="4">
    <location>
        <position position="31"/>
    </location>
    <ligand>
        <name>(3S)-3-hydroxy-3-methylglutaryl-CoA</name>
        <dbReference type="ChEBI" id="CHEBI:43074"/>
    </ligand>
</feature>
<feature type="domain" description="Hydroxymethylglutaryl-coenzyme A synthase N-terminal" evidence="5">
    <location>
        <begin position="4"/>
        <end position="167"/>
    </location>
</feature>
<organism evidence="7 8">
    <name type="scientific">Lacticaseibacillus sharpeae JCM 1186 = DSM 20505</name>
    <dbReference type="NCBI Taxonomy" id="1291052"/>
    <lineage>
        <taxon>Bacteria</taxon>
        <taxon>Bacillati</taxon>
        <taxon>Bacillota</taxon>
        <taxon>Bacilli</taxon>
        <taxon>Lactobacillales</taxon>
        <taxon>Lactobacillaceae</taxon>
        <taxon>Lacticaseibacillus</taxon>
    </lineage>
</organism>
<feature type="active site" description="Acyl-thioester intermediate" evidence="3">
    <location>
        <position position="113"/>
    </location>
</feature>
<dbReference type="SUPFAM" id="SSF53901">
    <property type="entry name" value="Thiolase-like"/>
    <property type="match status" value="2"/>
</dbReference>
<gene>
    <name evidence="7" type="ORF">FC18_GL002260</name>
</gene>
<evidence type="ECO:0000259" key="5">
    <source>
        <dbReference type="Pfam" id="PF01154"/>
    </source>
</evidence>
<feature type="active site" description="Proton donor/acceptor" evidence="3">
    <location>
        <position position="81"/>
    </location>
</feature>
<dbReference type="InterPro" id="IPR013528">
    <property type="entry name" value="HMG_CoA_synth_N"/>
</dbReference>
<dbReference type="NCBIfam" id="TIGR01835">
    <property type="entry name" value="HMG-CoA-S_prok"/>
    <property type="match status" value="1"/>
</dbReference>
<dbReference type="GO" id="GO:0006084">
    <property type="term" value="P:acetyl-CoA metabolic process"/>
    <property type="evidence" value="ECO:0007669"/>
    <property type="project" value="InterPro"/>
</dbReference>
<comment type="similarity">
    <text evidence="1">Belongs to the thiolase-like superfamily. HMG-CoA synthase family.</text>
</comment>
<accession>A0A0R1ZS67</accession>
<dbReference type="Proteomes" id="UP000051679">
    <property type="component" value="Unassembled WGS sequence"/>
</dbReference>
<comment type="caution">
    <text evidence="7">The sequence shown here is derived from an EMBL/GenBank/DDBJ whole genome shotgun (WGS) entry which is preliminary data.</text>
</comment>